<dbReference type="EMBL" id="NPHW01006154">
    <property type="protein sequence ID" value="OXV06074.1"/>
    <property type="molecule type" value="Genomic_DNA"/>
</dbReference>
<comment type="caution">
    <text evidence="2">The sequence shown here is derived from an EMBL/GenBank/DDBJ whole genome shotgun (WGS) entry which is preliminary data.</text>
</comment>
<reference evidence="2 3" key="1">
    <citation type="journal article" date="2015" name="Environ. Microbiol.">
        <title>Metagenome sequence of Elaphomyces granulatus from sporocarp tissue reveals Ascomycota ectomycorrhizal fingerprints of genome expansion and a Proteobacteria-rich microbiome.</title>
        <authorList>
            <person name="Quandt C.A."/>
            <person name="Kohler A."/>
            <person name="Hesse C.N."/>
            <person name="Sharpton T.J."/>
            <person name="Martin F."/>
            <person name="Spatafora J.W."/>
        </authorList>
    </citation>
    <scope>NUCLEOTIDE SEQUENCE [LARGE SCALE GENOMIC DNA]</scope>
    <source>
        <strain evidence="2 3">OSC145934</strain>
    </source>
</reference>
<dbReference type="InterPro" id="IPR036704">
    <property type="entry name" value="RraA/RraA-like_sf"/>
</dbReference>
<gene>
    <name evidence="2" type="ORF">Egran_06158</name>
</gene>
<evidence type="ECO:0000256" key="1">
    <source>
        <dbReference type="PIRSR" id="PIRSR605493-1"/>
    </source>
</evidence>
<protein>
    <submittedName>
        <fullName evidence="2">Uncharacterized protein</fullName>
    </submittedName>
</protein>
<keyword evidence="1" id="KW-0479">Metal-binding</keyword>
<organism evidence="2 3">
    <name type="scientific">Elaphomyces granulatus</name>
    <dbReference type="NCBI Taxonomy" id="519963"/>
    <lineage>
        <taxon>Eukaryota</taxon>
        <taxon>Fungi</taxon>
        <taxon>Dikarya</taxon>
        <taxon>Ascomycota</taxon>
        <taxon>Pezizomycotina</taxon>
        <taxon>Eurotiomycetes</taxon>
        <taxon>Eurotiomycetidae</taxon>
        <taxon>Eurotiales</taxon>
        <taxon>Elaphomycetaceae</taxon>
        <taxon>Elaphomyces</taxon>
    </lineage>
</organism>
<dbReference type="InterPro" id="IPR005493">
    <property type="entry name" value="RraA/RraA-like"/>
</dbReference>
<dbReference type="GO" id="GO:0047443">
    <property type="term" value="F:4-hydroxy-4-methyl-2-oxoglutarate aldolase activity"/>
    <property type="evidence" value="ECO:0007669"/>
    <property type="project" value="TreeGrafter"/>
</dbReference>
<feature type="binding site" evidence="1">
    <location>
        <position position="121"/>
    </location>
    <ligand>
        <name>substrate</name>
    </ligand>
</feature>
<keyword evidence="3" id="KW-1185">Reference proteome</keyword>
<proteinExistence type="predicted"/>
<name>A0A232LPR2_9EURO</name>
<dbReference type="Gene3D" id="3.50.30.40">
    <property type="entry name" value="Ribonuclease E inhibitor RraA/RraA-like"/>
    <property type="match status" value="1"/>
</dbReference>
<dbReference type="PANTHER" id="PTHR33254:SF28">
    <property type="entry name" value="4-HYDROXY-4-METHYL-2-OXOGLUTARATE ALDOLASE"/>
    <property type="match status" value="1"/>
</dbReference>
<dbReference type="Pfam" id="PF03737">
    <property type="entry name" value="RraA-like"/>
    <property type="match status" value="1"/>
</dbReference>
<feature type="binding site" evidence="1">
    <location>
        <begin position="99"/>
        <end position="102"/>
    </location>
    <ligand>
        <name>substrate</name>
    </ligand>
</feature>
<comment type="cofactor">
    <cofactor evidence="1">
        <name>Mg(2+)</name>
        <dbReference type="ChEBI" id="CHEBI:18420"/>
    </cofactor>
</comment>
<sequence>MLDKRAIVTQLKNWTTCDIADGLSRLKHRHGGFLECLTMYSPHFQSGPTKIAGPVFTVKFAPKNDAVAPKISGHYIDQIPKDAILFISQPLPHINSVFGGLMALRAHKLGVAGVVVDGRLRDLQEHRDLGFPVFAKGAGTTAGGEVCRPSELNVPVRFNSGIQEAWIMPDDYMIADLNGVVCLPGELAEAVLDVVPRMNEADRKCAEGIAQGRTVEEVFREFRG</sequence>
<dbReference type="OrthoDB" id="1476984at2759"/>
<accession>A0A232LPR2</accession>
<keyword evidence="1" id="KW-0460">Magnesium</keyword>
<evidence type="ECO:0000313" key="2">
    <source>
        <dbReference type="EMBL" id="OXV06074.1"/>
    </source>
</evidence>
<dbReference type="SUPFAM" id="SSF89562">
    <property type="entry name" value="RraA-like"/>
    <property type="match status" value="1"/>
</dbReference>
<evidence type="ECO:0000313" key="3">
    <source>
        <dbReference type="Proteomes" id="UP000243515"/>
    </source>
</evidence>
<dbReference type="GO" id="GO:0008948">
    <property type="term" value="F:oxaloacetate decarboxylase activity"/>
    <property type="evidence" value="ECO:0007669"/>
    <property type="project" value="TreeGrafter"/>
</dbReference>
<dbReference type="PANTHER" id="PTHR33254">
    <property type="entry name" value="4-HYDROXY-4-METHYL-2-OXOGLUTARATE ALDOLASE 3-RELATED"/>
    <property type="match status" value="1"/>
</dbReference>
<dbReference type="Proteomes" id="UP000243515">
    <property type="component" value="Unassembled WGS sequence"/>
</dbReference>
<dbReference type="AlphaFoldDB" id="A0A232LPR2"/>
<feature type="binding site" evidence="1">
    <location>
        <position position="122"/>
    </location>
    <ligand>
        <name>Mg(2+)</name>
        <dbReference type="ChEBI" id="CHEBI:18420"/>
    </ligand>
</feature>
<dbReference type="CDD" id="cd16841">
    <property type="entry name" value="RraA_family"/>
    <property type="match status" value="1"/>
</dbReference>
<dbReference type="GO" id="GO:0046872">
    <property type="term" value="F:metal ion binding"/>
    <property type="evidence" value="ECO:0007669"/>
    <property type="project" value="UniProtKB-KW"/>
</dbReference>